<feature type="domain" description="AMP-dependent synthetase/ligase" evidence="2">
    <location>
        <begin position="50"/>
        <end position="427"/>
    </location>
</feature>
<evidence type="ECO:0000256" key="1">
    <source>
        <dbReference type="SAM" id="MobiDB-lite"/>
    </source>
</evidence>
<dbReference type="EMBL" id="KZ821474">
    <property type="protein sequence ID" value="PYH31277.1"/>
    <property type="molecule type" value="Genomic_DNA"/>
</dbReference>
<dbReference type="OrthoDB" id="6509636at2759"/>
<keyword evidence="6" id="KW-1185">Reference proteome</keyword>
<reference evidence="5" key="1">
    <citation type="submission" date="2016-12" db="EMBL/GenBank/DDBJ databases">
        <title>The genomes of Aspergillus section Nigri reveals drivers in fungal speciation.</title>
        <authorList>
            <consortium name="DOE Joint Genome Institute"/>
            <person name="Vesth T.C."/>
            <person name="Nybo J."/>
            <person name="Theobald S."/>
            <person name="Brandl J."/>
            <person name="Frisvad J.C."/>
            <person name="Nielsen K.F."/>
            <person name="Lyhne E.K."/>
            <person name="Kogle M.E."/>
            <person name="Kuo A."/>
            <person name="Riley R."/>
            <person name="Clum A."/>
            <person name="Nolan M."/>
            <person name="Lipzen A."/>
            <person name="Salamov A."/>
            <person name="Henrissat B."/>
            <person name="Wiebenga A."/>
            <person name="De Vries R.P."/>
            <person name="Grigoriev I.V."/>
            <person name="Mortensen U.H."/>
            <person name="Andersen M.R."/>
            <person name="Baker S.E."/>
        </authorList>
    </citation>
    <scope>NUCLEOTIDE SEQUENCE [LARGE SCALE GENOMIC DNA]</scope>
    <source>
        <strain evidence="5">CBS 115656</strain>
    </source>
</reference>
<evidence type="ECO:0000313" key="6">
    <source>
        <dbReference type="Proteomes" id="UP000247647"/>
    </source>
</evidence>
<dbReference type="Pfam" id="PF00501">
    <property type="entry name" value="AMP-binding"/>
    <property type="match status" value="1"/>
</dbReference>
<dbReference type="GO" id="GO:0016405">
    <property type="term" value="F:CoA-ligase activity"/>
    <property type="evidence" value="ECO:0007669"/>
    <property type="project" value="TreeGrafter"/>
</dbReference>
<dbReference type="SUPFAM" id="SSF56801">
    <property type="entry name" value="Acetyl-CoA synthetase-like"/>
    <property type="match status" value="1"/>
</dbReference>
<dbReference type="PROSITE" id="PS00455">
    <property type="entry name" value="AMP_BINDING"/>
    <property type="match status" value="1"/>
</dbReference>
<sequence>MHPPPMPRPHSDRSSHTVSKWTTPIPQCSLPRFVFGSPRRSLSSRKILIDADSPDTRALSLAQYRLLSARVAVGLQKLGVNPKDRVLCVTSNALCYPALLMGTVMAGCIFASGQPALNQAEFHRLISFSQPSVIFASRATLPVALQAARLANHPDNRIFVFDDDILDGCGEPEGPIQHWQTMVASEWEGSRFWYPTVISSQEYNSTIMLLFTSGTTGEPKGVELSHRNYIAAAMGYIRRISSHPAWKYNPRLGGPENVRVLGSLAINHSVGQRSYCAIFPKMGVPLYLMRRNDFRSICEAVERFQITDAIIRSSVLTSMAKNAPICREYDLTCLRRVEACAAPMSQFTKFKLESMGIGYVARAWGLTETGTITGPDPLRPPKSETVGQLNATYEGKVTDSSDYSRTLKTGEVGDIWIRTPGSTRGYWNNPAATEQVMGAGGWISTGDVGYVDDKGNWYIVDRKKDLIKVNGSHVSPVEIESVLLQHPHVCDVGVIGVAVNEDEGPRAYIQTYPKTSVSAEEIHELISEKLPPYKRLSGGLSFIEKIPRNASGKVLRSELRQLAILELGDYLGNYHGTRGRGVFTSYSTHETFPSSMVYNITEKETQPTIWSHINGSEGDILDRYCVSELCKGWPVYRDASEWNHYRHLFVDKGAFVFTTWSGGLSIDDFIQTSIKGRADGDHIMHRENGTLVDLNPTTGRAIGKMKATITQRFNWDGGGDWKVVYIKLFYEKDRVTPADGRTVPEFDRAELEKYPKGYQYLAVAQAKLGHPILNDLPTMNNKAFYKLYEAMAAWMEARPVGDLLEIPKEASPRY</sequence>
<accession>A0A318YCH7</accession>
<dbReference type="Gene3D" id="3.30.300.30">
    <property type="match status" value="1"/>
</dbReference>
<dbReference type="InterPro" id="IPR032710">
    <property type="entry name" value="NTF2-like_dom_sf"/>
</dbReference>
<gene>
    <name evidence="5" type="ORF">BO87DRAFT_461626</name>
</gene>
<dbReference type="Pfam" id="PF13193">
    <property type="entry name" value="AMP-binding_C"/>
    <property type="match status" value="1"/>
</dbReference>
<feature type="domain" description="SnoaL-like" evidence="4">
    <location>
        <begin position="620"/>
        <end position="722"/>
    </location>
</feature>
<name>A0A318YCH7_ASPNB</name>
<proteinExistence type="predicted"/>
<feature type="region of interest" description="Disordered" evidence="1">
    <location>
        <begin position="1"/>
        <end position="23"/>
    </location>
</feature>
<dbReference type="PANTHER" id="PTHR24096">
    <property type="entry name" value="LONG-CHAIN-FATTY-ACID--COA LIGASE"/>
    <property type="match status" value="1"/>
</dbReference>
<evidence type="ECO:0000259" key="3">
    <source>
        <dbReference type="Pfam" id="PF13193"/>
    </source>
</evidence>
<evidence type="ECO:0000259" key="4">
    <source>
        <dbReference type="Pfam" id="PF13577"/>
    </source>
</evidence>
<dbReference type="Gene3D" id="3.40.50.12780">
    <property type="entry name" value="N-terminal domain of ligase-like"/>
    <property type="match status" value="1"/>
</dbReference>
<organism evidence="5 6">
    <name type="scientific">Aspergillus neoniger (strain CBS 115656)</name>
    <dbReference type="NCBI Taxonomy" id="1448310"/>
    <lineage>
        <taxon>Eukaryota</taxon>
        <taxon>Fungi</taxon>
        <taxon>Dikarya</taxon>
        <taxon>Ascomycota</taxon>
        <taxon>Pezizomycotina</taxon>
        <taxon>Eurotiomycetes</taxon>
        <taxon>Eurotiomycetidae</taxon>
        <taxon>Eurotiales</taxon>
        <taxon>Aspergillaceae</taxon>
        <taxon>Aspergillus</taxon>
        <taxon>Aspergillus subgen. Circumdati</taxon>
    </lineage>
</organism>
<dbReference type="InterPro" id="IPR020845">
    <property type="entry name" value="AMP-binding_CS"/>
</dbReference>
<evidence type="ECO:0000259" key="2">
    <source>
        <dbReference type="Pfam" id="PF00501"/>
    </source>
</evidence>
<feature type="domain" description="AMP-binding enzyme C-terminal" evidence="3">
    <location>
        <begin position="478"/>
        <end position="553"/>
    </location>
</feature>
<dbReference type="AlphaFoldDB" id="A0A318YCH7"/>
<dbReference type="SUPFAM" id="SSF54427">
    <property type="entry name" value="NTF2-like"/>
    <property type="match status" value="1"/>
</dbReference>
<dbReference type="InterPro" id="IPR037401">
    <property type="entry name" value="SnoaL-like"/>
</dbReference>
<evidence type="ECO:0000313" key="5">
    <source>
        <dbReference type="EMBL" id="PYH31277.1"/>
    </source>
</evidence>
<dbReference type="InterPro" id="IPR025110">
    <property type="entry name" value="AMP-bd_C"/>
</dbReference>
<dbReference type="InterPro" id="IPR045851">
    <property type="entry name" value="AMP-bd_C_sf"/>
</dbReference>
<dbReference type="RefSeq" id="XP_025476755.1">
    <property type="nucleotide sequence ID" value="XM_025629106.1"/>
</dbReference>
<dbReference type="InterPro" id="IPR042099">
    <property type="entry name" value="ANL_N_sf"/>
</dbReference>
<dbReference type="Pfam" id="PF13577">
    <property type="entry name" value="SnoaL_4"/>
    <property type="match status" value="1"/>
</dbReference>
<dbReference type="InterPro" id="IPR000873">
    <property type="entry name" value="AMP-dep_synth/lig_dom"/>
</dbReference>
<dbReference type="GeneID" id="37131562"/>
<dbReference type="PANTHER" id="PTHR24096:SF424">
    <property type="entry name" value="ACETYL-COA SYNTHETASE-LIKE PROTEIN-RELATED"/>
    <property type="match status" value="1"/>
</dbReference>
<dbReference type="Proteomes" id="UP000247647">
    <property type="component" value="Unassembled WGS sequence"/>
</dbReference>
<protein>
    <submittedName>
        <fullName evidence="5">Acetyl-CoA synthetase-like protein</fullName>
    </submittedName>
</protein>